<proteinExistence type="predicted"/>
<feature type="chain" id="PRO_5045656749" evidence="1">
    <location>
        <begin position="21"/>
        <end position="475"/>
    </location>
</feature>
<gene>
    <name evidence="2" type="ORF">E5L68_015500</name>
</gene>
<dbReference type="RefSeq" id="WP_246073477.1">
    <property type="nucleotide sequence ID" value="NZ_SRMP02000034.1"/>
</dbReference>
<evidence type="ECO:0000313" key="3">
    <source>
        <dbReference type="Proteomes" id="UP001517367"/>
    </source>
</evidence>
<organism evidence="2 3">
    <name type="scientific">Pedobacter helvus</name>
    <dbReference type="NCBI Taxonomy" id="2563444"/>
    <lineage>
        <taxon>Bacteria</taxon>
        <taxon>Pseudomonadati</taxon>
        <taxon>Bacteroidota</taxon>
        <taxon>Sphingobacteriia</taxon>
        <taxon>Sphingobacteriales</taxon>
        <taxon>Sphingobacteriaceae</taxon>
        <taxon>Pedobacter</taxon>
    </lineage>
</organism>
<keyword evidence="3" id="KW-1185">Reference proteome</keyword>
<accession>A0ABW9JNJ9</accession>
<sequence>MMNTKFFKTALFGAALVAGALVGCKKSSGDPDNQVSGPDVWEREFITLTAAFPDAAGEAGNGGTMAYAITPAQAADPNFEVNVFTAGYGLRSQRTARVQGSLNGNFLYNIQYTGTDGGIFNKYKVEGQKNFVDTREEVNTEPVLGTSPRWVVAAEGIGVGVFASSKITTVPNDKGEQVTGAGATFADVTSTAKIAVLDLNDPQITRQTEFTIPFTADQTKNGYQIGRIDVPVLNAAKNKIYIGCNLTRTDKTKLSGVNSNGTQTWSTTANELGTATLVVDYPSLTNPKLIYSANSKANNHSYRTMSQYVANDGNVYQATATAGSQFLRILATTNDYDNTYNFDLKTALGTSNNVAIRAWRYIKDGIGMVLYTETGVDGGYLALINLNAKTADRLIIENQTDAGFSGLSAAQNGGKALVGTFGQFQNIGIIGDNFYVPMTPNGLDGNLYIVNYKTKTVTKGAKLKNQSGSFYLGAY</sequence>
<dbReference type="EMBL" id="SRMP02000034">
    <property type="protein sequence ID" value="MFN0292803.1"/>
    <property type="molecule type" value="Genomic_DNA"/>
</dbReference>
<name>A0ABW9JNJ9_9SPHI</name>
<protein>
    <submittedName>
        <fullName evidence="2">DUF4374 domain-containing protein</fullName>
    </submittedName>
</protein>
<evidence type="ECO:0000313" key="2">
    <source>
        <dbReference type="EMBL" id="MFN0292803.1"/>
    </source>
</evidence>
<keyword evidence="1" id="KW-0732">Signal</keyword>
<dbReference type="Proteomes" id="UP001517367">
    <property type="component" value="Unassembled WGS sequence"/>
</dbReference>
<reference evidence="2 3" key="1">
    <citation type="submission" date="2024-12" db="EMBL/GenBank/DDBJ databases">
        <authorList>
            <person name="Hu S."/>
        </authorList>
    </citation>
    <scope>NUCLEOTIDE SEQUENCE [LARGE SCALE GENOMIC DNA]</scope>
    <source>
        <strain evidence="2 3">P-25</strain>
    </source>
</reference>
<comment type="caution">
    <text evidence="2">The sequence shown here is derived from an EMBL/GenBank/DDBJ whole genome shotgun (WGS) entry which is preliminary data.</text>
</comment>
<evidence type="ECO:0000256" key="1">
    <source>
        <dbReference type="SAM" id="SignalP"/>
    </source>
</evidence>
<dbReference type="PROSITE" id="PS51257">
    <property type="entry name" value="PROKAR_LIPOPROTEIN"/>
    <property type="match status" value="1"/>
</dbReference>
<feature type="signal peptide" evidence="1">
    <location>
        <begin position="1"/>
        <end position="20"/>
    </location>
</feature>